<evidence type="ECO:0000256" key="3">
    <source>
        <dbReference type="ARBA" id="ARBA00022723"/>
    </source>
</evidence>
<dbReference type="GO" id="GO:0006707">
    <property type="term" value="P:cholesterol catabolic process"/>
    <property type="evidence" value="ECO:0007669"/>
    <property type="project" value="TreeGrafter"/>
</dbReference>
<evidence type="ECO:0000313" key="8">
    <source>
        <dbReference type="EMBL" id="ADP83416.1"/>
    </source>
</evidence>
<protein>
    <submittedName>
        <fullName evidence="8">Cytochrome P450</fullName>
    </submittedName>
</protein>
<dbReference type="PANTHER" id="PTHR46696">
    <property type="entry name" value="P450, PUTATIVE (EUROFUNG)-RELATED"/>
    <property type="match status" value="1"/>
</dbReference>
<dbReference type="OrthoDB" id="502624at2"/>
<reference evidence="8 9" key="1">
    <citation type="submission" date="2010-10" db="EMBL/GenBank/DDBJ databases">
        <title>Complete sequence of Frankia sp. EuI1c.</title>
        <authorList>
            <consortium name="US DOE Joint Genome Institute"/>
            <person name="Lucas S."/>
            <person name="Copeland A."/>
            <person name="Lapidus A."/>
            <person name="Cheng J.-F."/>
            <person name="Bruce D."/>
            <person name="Goodwin L."/>
            <person name="Pitluck S."/>
            <person name="Chertkov O."/>
            <person name="Detter J.C."/>
            <person name="Han C."/>
            <person name="Tapia R."/>
            <person name="Land M."/>
            <person name="Hauser L."/>
            <person name="Jeffries C."/>
            <person name="Kyrpides N."/>
            <person name="Ivanova N."/>
            <person name="Mikhailova N."/>
            <person name="Beauchemin N."/>
            <person name="Sen A."/>
            <person name="Sur S.A."/>
            <person name="Gtari M."/>
            <person name="Wall L."/>
            <person name="Tisa L."/>
            <person name="Woyke T."/>
        </authorList>
    </citation>
    <scope>NUCLEOTIDE SEQUENCE [LARGE SCALE GENOMIC DNA]</scope>
    <source>
        <strain evidence="9">DSM 45817 / CECT 9037 / EuI1c</strain>
    </source>
</reference>
<dbReference type="RefSeq" id="WP_013426534.1">
    <property type="nucleotide sequence ID" value="NC_014666.1"/>
</dbReference>
<dbReference type="AlphaFoldDB" id="E3JAS8"/>
<dbReference type="InterPro" id="IPR001128">
    <property type="entry name" value="Cyt_P450"/>
</dbReference>
<dbReference type="CDD" id="cd11078">
    <property type="entry name" value="CYP130-like"/>
    <property type="match status" value="1"/>
</dbReference>
<name>E3JAS8_PSEI1</name>
<dbReference type="PRINTS" id="PR00385">
    <property type="entry name" value="P450"/>
</dbReference>
<dbReference type="GO" id="GO:0036199">
    <property type="term" value="F:cholest-4-en-3-one 26-monooxygenase activity"/>
    <property type="evidence" value="ECO:0007669"/>
    <property type="project" value="TreeGrafter"/>
</dbReference>
<dbReference type="GO" id="GO:0005506">
    <property type="term" value="F:iron ion binding"/>
    <property type="evidence" value="ECO:0007669"/>
    <property type="project" value="InterPro"/>
</dbReference>
<keyword evidence="3 7" id="KW-0479">Metal-binding</keyword>
<organism evidence="8 9">
    <name type="scientific">Pseudofrankia inefficax (strain DSM 45817 / CECT 9037 / DDB 130130 / EuI1c)</name>
    <name type="common">Frankia inefficax</name>
    <dbReference type="NCBI Taxonomy" id="298654"/>
    <lineage>
        <taxon>Bacteria</taxon>
        <taxon>Bacillati</taxon>
        <taxon>Actinomycetota</taxon>
        <taxon>Actinomycetes</taxon>
        <taxon>Frankiales</taxon>
        <taxon>Frankiaceae</taxon>
        <taxon>Pseudofrankia</taxon>
    </lineage>
</organism>
<evidence type="ECO:0000256" key="6">
    <source>
        <dbReference type="ARBA" id="ARBA00023033"/>
    </source>
</evidence>
<dbReference type="Proteomes" id="UP000002484">
    <property type="component" value="Chromosome"/>
</dbReference>
<dbReference type="eggNOG" id="COG2124">
    <property type="taxonomic scope" value="Bacteria"/>
</dbReference>
<evidence type="ECO:0000256" key="1">
    <source>
        <dbReference type="ARBA" id="ARBA00010617"/>
    </source>
</evidence>
<evidence type="ECO:0000256" key="2">
    <source>
        <dbReference type="ARBA" id="ARBA00022617"/>
    </source>
</evidence>
<dbReference type="KEGG" id="fri:FraEuI1c_5429"/>
<dbReference type="InterPro" id="IPR002397">
    <property type="entry name" value="Cyt_P450_B"/>
</dbReference>
<keyword evidence="5 7" id="KW-0408">Iron</keyword>
<dbReference type="EMBL" id="CP002299">
    <property type="protein sequence ID" value="ADP83416.1"/>
    <property type="molecule type" value="Genomic_DNA"/>
</dbReference>
<dbReference type="FunCoup" id="E3JAS8">
    <property type="interactions" value="17"/>
</dbReference>
<dbReference type="InterPro" id="IPR017972">
    <property type="entry name" value="Cyt_P450_CS"/>
</dbReference>
<comment type="similarity">
    <text evidence="1 7">Belongs to the cytochrome P450 family.</text>
</comment>
<keyword evidence="9" id="KW-1185">Reference proteome</keyword>
<dbReference type="GO" id="GO:0008395">
    <property type="term" value="F:steroid hydroxylase activity"/>
    <property type="evidence" value="ECO:0007669"/>
    <property type="project" value="TreeGrafter"/>
</dbReference>
<evidence type="ECO:0000256" key="5">
    <source>
        <dbReference type="ARBA" id="ARBA00023004"/>
    </source>
</evidence>
<dbReference type="InterPro" id="IPR036396">
    <property type="entry name" value="Cyt_P450_sf"/>
</dbReference>
<proteinExistence type="inferred from homology"/>
<dbReference type="HOGENOM" id="CLU_033716_0_2_11"/>
<dbReference type="Pfam" id="PF00067">
    <property type="entry name" value="p450"/>
    <property type="match status" value="1"/>
</dbReference>
<evidence type="ECO:0000256" key="4">
    <source>
        <dbReference type="ARBA" id="ARBA00023002"/>
    </source>
</evidence>
<dbReference type="PRINTS" id="PR00359">
    <property type="entry name" value="BP450"/>
</dbReference>
<gene>
    <name evidence="8" type="ordered locus">FraEuI1c_5429</name>
</gene>
<accession>E3JAS8</accession>
<keyword evidence="4 7" id="KW-0560">Oxidoreductase</keyword>
<dbReference type="STRING" id="298654.FraEuI1c_5429"/>
<dbReference type="PROSITE" id="PS00086">
    <property type="entry name" value="CYTOCHROME_P450"/>
    <property type="match status" value="1"/>
</dbReference>
<keyword evidence="6 7" id="KW-0503">Monooxygenase</keyword>
<evidence type="ECO:0000256" key="7">
    <source>
        <dbReference type="RuleBase" id="RU000461"/>
    </source>
</evidence>
<evidence type="ECO:0000313" key="9">
    <source>
        <dbReference type="Proteomes" id="UP000002484"/>
    </source>
</evidence>
<dbReference type="FunFam" id="1.10.630.10:FF:000018">
    <property type="entry name" value="Cytochrome P450 monooxygenase"/>
    <property type="match status" value="1"/>
</dbReference>
<dbReference type="Gene3D" id="1.10.630.10">
    <property type="entry name" value="Cytochrome P450"/>
    <property type="match status" value="1"/>
</dbReference>
<dbReference type="GO" id="GO:0020037">
    <property type="term" value="F:heme binding"/>
    <property type="evidence" value="ECO:0007669"/>
    <property type="project" value="InterPro"/>
</dbReference>
<sequence length="399" mass="44612">MSQLAEADLYWDPFDKVIDTNPYPIWRRLRDSSPVYRNERHGFYAYSRHADIDEAHRDAATYSSAYGTVLEIMTSEPMPPAFMIFTDPPLHNTLRTLVSRAFTPRRVARLEGAIRDLCAEMLDPQVGGSGFDYVQDFAAQLPSKVISELIGVDPADREHVRQLIDLTFHHDESAGMVNDVAREAVGRLNGYFREQIDARRKTPRDDMITGLAEAEVATEDGPRRLSTEQAAAVTNEIVSAGTETVARLLGWFGVVLAANPDQRAELAADASLIPNAVEELLRYEPPSPVQGRTTTRDVVIHDVEIPAGSKVLLLTGSAGRDERKYPNADQFDIHRKFDSHVTFGHGIHFCLGAGLARLEGRIAIEETLRRFPAWQVDHDNAVRLHTSTVRGYEKLPFLL</sequence>
<dbReference type="PANTHER" id="PTHR46696:SF4">
    <property type="entry name" value="BIOTIN BIOSYNTHESIS CYTOCHROME P450"/>
    <property type="match status" value="1"/>
</dbReference>
<dbReference type="SUPFAM" id="SSF48264">
    <property type="entry name" value="Cytochrome P450"/>
    <property type="match status" value="1"/>
</dbReference>
<dbReference type="InParanoid" id="E3JAS8"/>
<keyword evidence="2 7" id="KW-0349">Heme</keyword>